<dbReference type="EMBL" id="JANBPY010000005">
    <property type="protein sequence ID" value="KAJ1970138.1"/>
    <property type="molecule type" value="Genomic_DNA"/>
</dbReference>
<dbReference type="CDD" id="cd22191">
    <property type="entry name" value="DPBB_RlpA_EXP_N-like"/>
    <property type="match status" value="1"/>
</dbReference>
<dbReference type="Proteomes" id="UP001150925">
    <property type="component" value="Unassembled WGS sequence"/>
</dbReference>
<evidence type="ECO:0008006" key="6">
    <source>
        <dbReference type="Google" id="ProtNLM"/>
    </source>
</evidence>
<feature type="signal peptide" evidence="3">
    <location>
        <begin position="1"/>
        <end position="20"/>
    </location>
</feature>
<feature type="chain" id="PRO_5040765176" description="RlpA-like protein double-psi beta-barrel domain-containing protein" evidence="3">
    <location>
        <begin position="21"/>
        <end position="200"/>
    </location>
</feature>
<dbReference type="AlphaFoldDB" id="A0A9W8AVD3"/>
<organism evidence="4 5">
    <name type="scientific">Dispira parvispora</name>
    <dbReference type="NCBI Taxonomy" id="1520584"/>
    <lineage>
        <taxon>Eukaryota</taxon>
        <taxon>Fungi</taxon>
        <taxon>Fungi incertae sedis</taxon>
        <taxon>Zoopagomycota</taxon>
        <taxon>Kickxellomycotina</taxon>
        <taxon>Dimargaritomycetes</taxon>
        <taxon>Dimargaritales</taxon>
        <taxon>Dimargaritaceae</taxon>
        <taxon>Dispira</taxon>
    </lineage>
</organism>
<dbReference type="InterPro" id="IPR036908">
    <property type="entry name" value="RlpA-like_sf"/>
</dbReference>
<feature type="compositionally biased region" description="Basic and acidic residues" evidence="2">
    <location>
        <begin position="44"/>
        <end position="65"/>
    </location>
</feature>
<evidence type="ECO:0000313" key="5">
    <source>
        <dbReference type="Proteomes" id="UP001150925"/>
    </source>
</evidence>
<dbReference type="PANTHER" id="PTHR31836">
    <property type="match status" value="1"/>
</dbReference>
<dbReference type="OrthoDB" id="406505at2759"/>
<gene>
    <name evidence="4" type="ORF">IWQ62_000178</name>
</gene>
<comment type="caution">
    <text evidence="4">The sequence shown here is derived from an EMBL/GenBank/DDBJ whole genome shotgun (WGS) entry which is preliminary data.</text>
</comment>
<dbReference type="SUPFAM" id="SSF50685">
    <property type="entry name" value="Barwin-like endoglucanases"/>
    <property type="match status" value="1"/>
</dbReference>
<keyword evidence="1 3" id="KW-0732">Signal</keyword>
<accession>A0A9W8AVD3</accession>
<evidence type="ECO:0000256" key="1">
    <source>
        <dbReference type="ARBA" id="ARBA00022729"/>
    </source>
</evidence>
<proteinExistence type="predicted"/>
<feature type="region of interest" description="Disordered" evidence="2">
    <location>
        <begin position="36"/>
        <end position="115"/>
    </location>
</feature>
<keyword evidence="5" id="KW-1185">Reference proteome</keyword>
<name>A0A9W8AVD3_9FUNG</name>
<evidence type="ECO:0000256" key="3">
    <source>
        <dbReference type="SAM" id="SignalP"/>
    </source>
</evidence>
<sequence length="200" mass="21693">MKYLVPITISLVSLVGLAVTHPTGLRARRISSLQTQSRVTLVKRGGDPPKDEKEGHNKKGGHNEEEGNEEEGNEEEGNEEEGDNKENGDTATGPFTGESTYYDATVGTGSCGEESGKDDAVVALSEEFMENGDNSNENPLCGKKIKISVEGYDKVGTATVVDTCPGCPKNNVDINEEWARSMWGEKFMTDGVNKITWEFV</sequence>
<dbReference type="PANTHER" id="PTHR31836:SF28">
    <property type="entry name" value="SRCR DOMAIN-CONTAINING PROTEIN-RELATED"/>
    <property type="match status" value="1"/>
</dbReference>
<reference evidence="4" key="1">
    <citation type="submission" date="2022-07" db="EMBL/GenBank/DDBJ databases">
        <title>Phylogenomic reconstructions and comparative analyses of Kickxellomycotina fungi.</title>
        <authorList>
            <person name="Reynolds N.K."/>
            <person name="Stajich J.E."/>
            <person name="Barry K."/>
            <person name="Grigoriev I.V."/>
            <person name="Crous P."/>
            <person name="Smith M.E."/>
        </authorList>
    </citation>
    <scope>NUCLEOTIDE SEQUENCE</scope>
    <source>
        <strain evidence="4">RSA 1196</strain>
    </source>
</reference>
<evidence type="ECO:0000313" key="4">
    <source>
        <dbReference type="EMBL" id="KAJ1970138.1"/>
    </source>
</evidence>
<dbReference type="Gene3D" id="2.40.40.10">
    <property type="entry name" value="RlpA-like domain"/>
    <property type="match status" value="1"/>
</dbReference>
<evidence type="ECO:0000256" key="2">
    <source>
        <dbReference type="SAM" id="MobiDB-lite"/>
    </source>
</evidence>
<dbReference type="InterPro" id="IPR051477">
    <property type="entry name" value="Expansin_CellWall"/>
</dbReference>
<protein>
    <recommendedName>
        <fullName evidence="6">RlpA-like protein double-psi beta-barrel domain-containing protein</fullName>
    </recommendedName>
</protein>
<feature type="compositionally biased region" description="Acidic residues" evidence="2">
    <location>
        <begin position="66"/>
        <end position="83"/>
    </location>
</feature>